<evidence type="ECO:0000256" key="1">
    <source>
        <dbReference type="SAM" id="MobiDB-lite"/>
    </source>
</evidence>
<keyword evidence="3" id="KW-1185">Reference proteome</keyword>
<dbReference type="EMBL" id="MTJL01000054">
    <property type="protein sequence ID" value="OMH98370.1"/>
    <property type="molecule type" value="Genomic_DNA"/>
</dbReference>
<feature type="compositionally biased region" description="Basic and acidic residues" evidence="1">
    <location>
        <begin position="1"/>
        <end position="20"/>
    </location>
</feature>
<evidence type="ECO:0000313" key="3">
    <source>
        <dbReference type="Proteomes" id="UP000187367"/>
    </source>
</evidence>
<dbReference type="RefSeq" id="WP_076758504.1">
    <property type="nucleotide sequence ID" value="NZ_JARMMH010000008.1"/>
</dbReference>
<accession>A0A1R1S2Y2</accession>
<dbReference type="InterPro" id="IPR025100">
    <property type="entry name" value="DUF4025"/>
</dbReference>
<dbReference type="OrthoDB" id="2476089at2"/>
<comment type="caution">
    <text evidence="2">The sequence shown here is derived from an EMBL/GenBank/DDBJ whole genome shotgun (WGS) entry which is preliminary data.</text>
</comment>
<dbReference type="Pfam" id="PF13217">
    <property type="entry name" value="DUF4025"/>
    <property type="match status" value="1"/>
</dbReference>
<evidence type="ECO:0000313" key="2">
    <source>
        <dbReference type="EMBL" id="OMH98370.1"/>
    </source>
</evidence>
<feature type="compositionally biased region" description="Polar residues" evidence="1">
    <location>
        <begin position="26"/>
        <end position="43"/>
    </location>
</feature>
<protein>
    <recommendedName>
        <fullName evidence="4">DUF4025 domain-containing protein</fullName>
    </recommendedName>
</protein>
<feature type="region of interest" description="Disordered" evidence="1">
    <location>
        <begin position="1"/>
        <end position="97"/>
    </location>
</feature>
<dbReference type="AlphaFoldDB" id="A0A1R1Q7A8"/>
<dbReference type="Proteomes" id="UP000187367">
    <property type="component" value="Unassembled WGS sequence"/>
</dbReference>
<organism evidence="2 3">
    <name type="scientific">Bacillus swezeyi</name>
    <dbReference type="NCBI Taxonomy" id="1925020"/>
    <lineage>
        <taxon>Bacteria</taxon>
        <taxon>Bacillati</taxon>
        <taxon>Bacillota</taxon>
        <taxon>Bacilli</taxon>
        <taxon>Bacillales</taxon>
        <taxon>Bacillaceae</taxon>
        <taxon>Bacillus</taxon>
    </lineage>
</organism>
<sequence>MTQKNGADRPDDYKRFSSLDKDDDFQQSLDSSAKTENVNTETQTHNKENINDTTDVAGKHFNASDYKGTTQLEKGLAETHEQVSDDYFEGTIDQNLD</sequence>
<evidence type="ECO:0008006" key="4">
    <source>
        <dbReference type="Google" id="ProtNLM"/>
    </source>
</evidence>
<proteinExistence type="predicted"/>
<accession>A0A1R1Q7A8</accession>
<name>A0A1R1Q7A8_9BACI</name>
<reference evidence="2 3" key="1">
    <citation type="submission" date="2017-01" db="EMBL/GenBank/DDBJ databases">
        <title>Bacillus phylogenomics.</title>
        <authorList>
            <person name="Dunlap C."/>
        </authorList>
    </citation>
    <scope>NUCLEOTIDE SEQUENCE [LARGE SCALE GENOMIC DNA]</scope>
    <source>
        <strain evidence="2 3">NRRL B-41282</strain>
    </source>
</reference>
<gene>
    <name evidence="2" type="ORF">BW143_21380</name>
</gene>